<evidence type="ECO:0000256" key="1">
    <source>
        <dbReference type="SAM" id="MobiDB-lite"/>
    </source>
</evidence>
<organism evidence="2">
    <name type="scientific">uncultured Ramlibacter sp</name>
    <dbReference type="NCBI Taxonomy" id="260755"/>
    <lineage>
        <taxon>Bacteria</taxon>
        <taxon>Pseudomonadati</taxon>
        <taxon>Pseudomonadota</taxon>
        <taxon>Betaproteobacteria</taxon>
        <taxon>Burkholderiales</taxon>
        <taxon>Comamonadaceae</taxon>
        <taxon>Ramlibacter</taxon>
        <taxon>environmental samples</taxon>
    </lineage>
</organism>
<dbReference type="GO" id="GO:0004490">
    <property type="term" value="F:methylglutaconyl-CoA hydratase activity"/>
    <property type="evidence" value="ECO:0007669"/>
    <property type="project" value="UniProtKB-EC"/>
</dbReference>
<feature type="non-terminal residue" evidence="2">
    <location>
        <position position="250"/>
    </location>
</feature>
<proteinExistence type="predicted"/>
<feature type="compositionally biased region" description="Low complexity" evidence="1">
    <location>
        <begin position="240"/>
        <end position="250"/>
    </location>
</feature>
<feature type="compositionally biased region" description="Basic and acidic residues" evidence="1">
    <location>
        <begin position="132"/>
        <end position="142"/>
    </location>
</feature>
<reference evidence="2" key="1">
    <citation type="submission" date="2020-02" db="EMBL/GenBank/DDBJ databases">
        <authorList>
            <person name="Meier V. D."/>
        </authorList>
    </citation>
    <scope>NUCLEOTIDE SEQUENCE</scope>
    <source>
        <strain evidence="2">AVDCRST_MAG51</strain>
    </source>
</reference>
<feature type="compositionally biased region" description="Basic residues" evidence="1">
    <location>
        <begin position="218"/>
        <end position="231"/>
    </location>
</feature>
<feature type="non-terminal residue" evidence="2">
    <location>
        <position position="1"/>
    </location>
</feature>
<sequence length="250" mass="27544">DGHTEPARRAERVQRRGHHRDDRRPARARQAVRGALHRAGRQRPGLLRRRRPQLDEAHRGLHARTEHRGRERAGAHAGSPLQVPAANHRARAWRRVRGRHRPGGRLRHRGGGRHRAVLPERSAAGPGTGHDQPLRDPFDGRPRRPPLVPHRGTLLRGRSAPHRLRARGGACRAARCEGAGDRAGPGECRARGGEGLQAAGARRGRPRDHQRPGTADRGRHRRHPGQRRGPRGHPVLPGKAQAQLAAAAGL</sequence>
<feature type="compositionally biased region" description="Basic and acidic residues" evidence="1">
    <location>
        <begin position="207"/>
        <end position="217"/>
    </location>
</feature>
<keyword evidence="2" id="KW-0456">Lyase</keyword>
<feature type="compositionally biased region" description="Basic residues" evidence="1">
    <location>
        <begin position="35"/>
        <end position="51"/>
    </location>
</feature>
<feature type="compositionally biased region" description="Basic and acidic residues" evidence="1">
    <location>
        <begin position="52"/>
        <end position="74"/>
    </location>
</feature>
<feature type="compositionally biased region" description="Basic and acidic residues" evidence="1">
    <location>
        <begin position="1"/>
        <end position="25"/>
    </location>
</feature>
<feature type="region of interest" description="Disordered" evidence="1">
    <location>
        <begin position="1"/>
        <end position="250"/>
    </location>
</feature>
<evidence type="ECO:0000313" key="2">
    <source>
        <dbReference type="EMBL" id="CAA9420587.1"/>
    </source>
</evidence>
<gene>
    <name evidence="2" type="ORF">AVDCRST_MAG51-1983</name>
</gene>
<dbReference type="AlphaFoldDB" id="A0A6J4PV92"/>
<dbReference type="EC" id="4.2.1.18" evidence="2"/>
<dbReference type="EMBL" id="CADCUX010000420">
    <property type="protein sequence ID" value="CAA9420587.1"/>
    <property type="molecule type" value="Genomic_DNA"/>
</dbReference>
<protein>
    <submittedName>
        <fullName evidence="2">Methylglutaconyl-CoA hydratase</fullName>
        <ecNumber evidence="2">4.2.1.18</ecNumber>
    </submittedName>
</protein>
<accession>A0A6J4PV92</accession>
<name>A0A6J4PV92_9BURK</name>
<feature type="compositionally biased region" description="Basic residues" evidence="1">
    <location>
        <begin position="88"/>
        <end position="116"/>
    </location>
</feature>